<feature type="region of interest" description="Disordered" evidence="1">
    <location>
        <begin position="34"/>
        <end position="73"/>
    </location>
</feature>
<accession>A0A3A3FZM7</accession>
<dbReference type="Pfam" id="PF10116">
    <property type="entry name" value="Host_attach"/>
    <property type="match status" value="1"/>
</dbReference>
<feature type="compositionally biased region" description="Basic and acidic residues" evidence="1">
    <location>
        <begin position="39"/>
        <end position="53"/>
    </location>
</feature>
<dbReference type="Proteomes" id="UP000266327">
    <property type="component" value="Unassembled WGS sequence"/>
</dbReference>
<gene>
    <name evidence="2" type="ORF">D3878_03925</name>
</gene>
<dbReference type="InterPro" id="IPR019291">
    <property type="entry name" value="Host_attachment_protein"/>
</dbReference>
<protein>
    <submittedName>
        <fullName evidence="2">Host attachment protein</fullName>
    </submittedName>
</protein>
<dbReference type="AlphaFoldDB" id="A0A3A3FZM7"/>
<sequence length="148" mass="16937">MQTTWILAADSSRVRIFQELDAEHHLQEVQDFANPAGHAKGEELLTGNPERRNMSKGTLGGTHDGQAETSPIEHENIQFSKEIGDYLEQARSEQRFDRLCVIAAPHFLGLLRQNLSKEAQKLVQAEIDKDIAWFDKTDIEKFVQNWQH</sequence>
<keyword evidence="3" id="KW-1185">Reference proteome</keyword>
<proteinExistence type="predicted"/>
<evidence type="ECO:0000313" key="2">
    <source>
        <dbReference type="EMBL" id="RJG00835.1"/>
    </source>
</evidence>
<comment type="caution">
    <text evidence="2">The sequence shown here is derived from an EMBL/GenBank/DDBJ whole genome shotgun (WGS) entry which is preliminary data.</text>
</comment>
<dbReference type="RefSeq" id="WP_119784289.1">
    <property type="nucleotide sequence ID" value="NZ_QYUQ01000002.1"/>
</dbReference>
<reference evidence="3" key="1">
    <citation type="submission" date="2018-09" db="EMBL/GenBank/DDBJ databases">
        <authorList>
            <person name="Zhu H."/>
        </authorList>
    </citation>
    <scope>NUCLEOTIDE SEQUENCE [LARGE SCALE GENOMIC DNA]</scope>
    <source>
        <strain evidence="3">K1S02-23</strain>
    </source>
</reference>
<organism evidence="2 3">
    <name type="scientific">Noviherbaspirillum sedimenti</name>
    <dbReference type="NCBI Taxonomy" id="2320865"/>
    <lineage>
        <taxon>Bacteria</taxon>
        <taxon>Pseudomonadati</taxon>
        <taxon>Pseudomonadota</taxon>
        <taxon>Betaproteobacteria</taxon>
        <taxon>Burkholderiales</taxon>
        <taxon>Oxalobacteraceae</taxon>
        <taxon>Noviherbaspirillum</taxon>
    </lineage>
</organism>
<evidence type="ECO:0000256" key="1">
    <source>
        <dbReference type="SAM" id="MobiDB-lite"/>
    </source>
</evidence>
<dbReference type="EMBL" id="QYUQ01000002">
    <property type="protein sequence ID" value="RJG00835.1"/>
    <property type="molecule type" value="Genomic_DNA"/>
</dbReference>
<dbReference type="OrthoDB" id="329419at2"/>
<name>A0A3A3FZM7_9BURK</name>
<evidence type="ECO:0000313" key="3">
    <source>
        <dbReference type="Proteomes" id="UP000266327"/>
    </source>
</evidence>